<dbReference type="AlphaFoldDB" id="A0A151TCN9"/>
<accession>A0A151TCN9</accession>
<reference evidence="1 2" key="1">
    <citation type="journal article" date="2012" name="Nat. Biotechnol.">
        <title>Draft genome sequence of pigeonpea (Cajanus cajan), an orphan legume crop of resource-poor farmers.</title>
        <authorList>
            <person name="Varshney R.K."/>
            <person name="Chen W."/>
            <person name="Li Y."/>
            <person name="Bharti A.K."/>
            <person name="Saxena R.K."/>
            <person name="Schlueter J.A."/>
            <person name="Donoghue M.T."/>
            <person name="Azam S."/>
            <person name="Fan G."/>
            <person name="Whaley A.M."/>
            <person name="Farmer A.D."/>
            <person name="Sheridan J."/>
            <person name="Iwata A."/>
            <person name="Tuteja R."/>
            <person name="Penmetsa R.V."/>
            <person name="Wu W."/>
            <person name="Upadhyaya H.D."/>
            <person name="Yang S.P."/>
            <person name="Shah T."/>
            <person name="Saxena K.B."/>
            <person name="Michael T."/>
            <person name="McCombie W.R."/>
            <person name="Yang B."/>
            <person name="Zhang G."/>
            <person name="Yang H."/>
            <person name="Wang J."/>
            <person name="Spillane C."/>
            <person name="Cook D.R."/>
            <person name="May G.D."/>
            <person name="Xu X."/>
            <person name="Jackson S.A."/>
        </authorList>
    </citation>
    <scope>NUCLEOTIDE SEQUENCE [LARGE SCALE GENOMIC DNA]</scope>
    <source>
        <strain evidence="2">cv. Asha</strain>
    </source>
</reference>
<dbReference type="Proteomes" id="UP000075243">
    <property type="component" value="Chromosome 7"/>
</dbReference>
<gene>
    <name evidence="1" type="ORF">KK1_019414</name>
</gene>
<dbReference type="Gramene" id="C.cajan_18867.t">
    <property type="protein sequence ID" value="C.cajan_18867.t.cds1"/>
    <property type="gene ID" value="C.cajan_18867"/>
</dbReference>
<dbReference type="EMBL" id="CM003609">
    <property type="protein sequence ID" value="KYP64807.1"/>
    <property type="molecule type" value="Genomic_DNA"/>
</dbReference>
<name>A0A151TCN9_CAJCA</name>
<organism evidence="1 2">
    <name type="scientific">Cajanus cajan</name>
    <name type="common">Pigeon pea</name>
    <name type="synonym">Cajanus indicus</name>
    <dbReference type="NCBI Taxonomy" id="3821"/>
    <lineage>
        <taxon>Eukaryota</taxon>
        <taxon>Viridiplantae</taxon>
        <taxon>Streptophyta</taxon>
        <taxon>Embryophyta</taxon>
        <taxon>Tracheophyta</taxon>
        <taxon>Spermatophyta</taxon>
        <taxon>Magnoliopsida</taxon>
        <taxon>eudicotyledons</taxon>
        <taxon>Gunneridae</taxon>
        <taxon>Pentapetalae</taxon>
        <taxon>rosids</taxon>
        <taxon>fabids</taxon>
        <taxon>Fabales</taxon>
        <taxon>Fabaceae</taxon>
        <taxon>Papilionoideae</taxon>
        <taxon>50 kb inversion clade</taxon>
        <taxon>NPAAA clade</taxon>
        <taxon>indigoferoid/millettioid clade</taxon>
        <taxon>Phaseoleae</taxon>
        <taxon>Cajanus</taxon>
    </lineage>
</organism>
<evidence type="ECO:0000313" key="1">
    <source>
        <dbReference type="EMBL" id="KYP64807.1"/>
    </source>
</evidence>
<feature type="non-terminal residue" evidence="1">
    <location>
        <position position="1"/>
    </location>
</feature>
<protein>
    <submittedName>
        <fullName evidence="1">Uncharacterized protein</fullName>
    </submittedName>
</protein>
<evidence type="ECO:0000313" key="2">
    <source>
        <dbReference type="Proteomes" id="UP000075243"/>
    </source>
</evidence>
<sequence>KNARQPKRPLKATLSHRGQGLFFLLVYLNSRLSNTGIAYIWKELMQFMTTSKLVRAMIIFDVSCSWYVCKAPNIPPLGIWHQRTSH</sequence>
<proteinExistence type="predicted"/>
<keyword evidence="2" id="KW-1185">Reference proteome</keyword>